<protein>
    <recommendedName>
        <fullName evidence="2">Oligopeptide transport permease C-like N-terminal domain-containing protein</fullName>
    </recommendedName>
</protein>
<keyword evidence="1" id="KW-0812">Transmembrane</keyword>
<dbReference type="Proteomes" id="UP000004416">
    <property type="component" value="Unassembled WGS sequence"/>
</dbReference>
<accession>G9XHX4</accession>
<proteinExistence type="predicted"/>
<dbReference type="InterPro" id="IPR025966">
    <property type="entry name" value="OppC_N"/>
</dbReference>
<reference evidence="3 4" key="1">
    <citation type="submission" date="2011-08" db="EMBL/GenBank/DDBJ databases">
        <authorList>
            <person name="Weinstock G."/>
            <person name="Sodergren E."/>
            <person name="Clifton S."/>
            <person name="Fulton L."/>
            <person name="Fulton B."/>
            <person name="Courtney L."/>
            <person name="Fronick C."/>
            <person name="Harrison M."/>
            <person name="Strong C."/>
            <person name="Farmer C."/>
            <person name="Delahaunty K."/>
            <person name="Markovic C."/>
            <person name="Hall O."/>
            <person name="Minx P."/>
            <person name="Tomlinson C."/>
            <person name="Mitreva M."/>
            <person name="Hou S."/>
            <person name="Chen J."/>
            <person name="Wollam A."/>
            <person name="Pepin K.H."/>
            <person name="Johnson M."/>
            <person name="Bhonagiri V."/>
            <person name="Zhang X."/>
            <person name="Suruliraj S."/>
            <person name="Warren W."/>
            <person name="Chinwalla A."/>
            <person name="Mardis E.R."/>
            <person name="Wilson R.K."/>
        </authorList>
    </citation>
    <scope>NUCLEOTIDE SEQUENCE [LARGE SCALE GENOMIC DNA]</scope>
    <source>
        <strain evidence="3 4">DP7</strain>
    </source>
</reference>
<dbReference type="AlphaFoldDB" id="G9XHX4"/>
<gene>
    <name evidence="3" type="ORF">HMPREF0322_00550</name>
</gene>
<evidence type="ECO:0000313" key="3">
    <source>
        <dbReference type="EMBL" id="EHL08764.1"/>
    </source>
</evidence>
<feature type="transmembrane region" description="Helical" evidence="1">
    <location>
        <begin position="30"/>
        <end position="50"/>
    </location>
</feature>
<feature type="domain" description="Oligopeptide transport permease C-like N-terminal" evidence="2">
    <location>
        <begin position="21"/>
        <end position="66"/>
    </location>
</feature>
<comment type="caution">
    <text evidence="3">The sequence shown here is derived from an EMBL/GenBank/DDBJ whole genome shotgun (WGS) entry which is preliminary data.</text>
</comment>
<organism evidence="3 4">
    <name type="scientific">Desulfitobacterium hafniense DP7</name>
    <dbReference type="NCBI Taxonomy" id="537010"/>
    <lineage>
        <taxon>Bacteria</taxon>
        <taxon>Bacillati</taxon>
        <taxon>Bacillota</taxon>
        <taxon>Clostridia</taxon>
        <taxon>Eubacteriales</taxon>
        <taxon>Desulfitobacteriaceae</taxon>
        <taxon>Desulfitobacterium</taxon>
    </lineage>
</organism>
<evidence type="ECO:0000256" key="1">
    <source>
        <dbReference type="SAM" id="Phobius"/>
    </source>
</evidence>
<evidence type="ECO:0000259" key="2">
    <source>
        <dbReference type="Pfam" id="PF12911"/>
    </source>
</evidence>
<sequence length="74" mass="8171">MPPGMEYDVAKKTNRFVFLLKSLLRSKTGFIGLLIVIGVVFTALFAPQLAPQSPYTIDLDKMLLPPAWMEGGES</sequence>
<dbReference type="EMBL" id="AFZX01000013">
    <property type="protein sequence ID" value="EHL08764.1"/>
    <property type="molecule type" value="Genomic_DNA"/>
</dbReference>
<keyword evidence="1" id="KW-0472">Membrane</keyword>
<name>G9XHX4_DESHA</name>
<dbReference type="Pfam" id="PF12911">
    <property type="entry name" value="OppC_N"/>
    <property type="match status" value="1"/>
</dbReference>
<evidence type="ECO:0000313" key="4">
    <source>
        <dbReference type="Proteomes" id="UP000004416"/>
    </source>
</evidence>
<dbReference type="GO" id="GO:0005886">
    <property type="term" value="C:plasma membrane"/>
    <property type="evidence" value="ECO:0007669"/>
    <property type="project" value="UniProtKB-SubCell"/>
</dbReference>
<dbReference type="HOGENOM" id="CLU_2681699_0_0_9"/>
<keyword evidence="1" id="KW-1133">Transmembrane helix</keyword>
<dbReference type="PATRIC" id="fig|537010.4.peg.507"/>